<proteinExistence type="predicted"/>
<organism evidence="1 2">
    <name type="scientific">Neurospora intermedia</name>
    <dbReference type="NCBI Taxonomy" id="5142"/>
    <lineage>
        <taxon>Eukaryota</taxon>
        <taxon>Fungi</taxon>
        <taxon>Dikarya</taxon>
        <taxon>Ascomycota</taxon>
        <taxon>Pezizomycotina</taxon>
        <taxon>Sordariomycetes</taxon>
        <taxon>Sordariomycetidae</taxon>
        <taxon>Sordariales</taxon>
        <taxon>Sordariaceae</taxon>
        <taxon>Neurospora</taxon>
    </lineage>
</organism>
<dbReference type="Proteomes" id="UP001451303">
    <property type="component" value="Unassembled WGS sequence"/>
</dbReference>
<evidence type="ECO:0000313" key="1">
    <source>
        <dbReference type="EMBL" id="KAL0465460.1"/>
    </source>
</evidence>
<protein>
    <submittedName>
        <fullName evidence="1">Uncharacterized protein</fullName>
    </submittedName>
</protein>
<sequence>MSLISVVLNINVRTKRKNSTPTHHSFLPIPPPKSNSSTQVVNQLIHHRLLNHHDPKTSTSFFITAFNSTLCRILLTSYLHLCKLTSQAALNTAHHHATPRTAINAIHAILCERLSPFDGSKFIVRIVLQSVVSR</sequence>
<comment type="caution">
    <text evidence="1">The sequence shown here is derived from an EMBL/GenBank/DDBJ whole genome shotgun (WGS) entry which is preliminary data.</text>
</comment>
<dbReference type="EMBL" id="JAVLET010000016">
    <property type="protein sequence ID" value="KAL0465460.1"/>
    <property type="molecule type" value="Genomic_DNA"/>
</dbReference>
<keyword evidence="2" id="KW-1185">Reference proteome</keyword>
<evidence type="ECO:0000313" key="2">
    <source>
        <dbReference type="Proteomes" id="UP001451303"/>
    </source>
</evidence>
<accession>A0ABR3CYE0</accession>
<gene>
    <name evidence="1" type="ORF">QR685DRAFT_601117</name>
</gene>
<reference evidence="1 2" key="1">
    <citation type="submission" date="2023-09" db="EMBL/GenBank/DDBJ databases">
        <title>Multi-omics analysis of a traditional fermented food reveals byproduct-associated fungal strains for waste-to-food upcycling.</title>
        <authorList>
            <consortium name="Lawrence Berkeley National Laboratory"/>
            <person name="Rekdal V.M."/>
            <person name="Villalobos-Escobedo J.M."/>
            <person name="Rodriguez-Valeron N."/>
            <person name="Garcia M.O."/>
            <person name="Vasquez D.P."/>
            <person name="Damayanti I."/>
            <person name="Sorensen P.M."/>
            <person name="Baidoo E.E."/>
            <person name="De Carvalho A.C."/>
            <person name="Riley R."/>
            <person name="Lipzen A."/>
            <person name="He G."/>
            <person name="Yan M."/>
            <person name="Haridas S."/>
            <person name="Daum C."/>
            <person name="Yoshinaga Y."/>
            <person name="Ng V."/>
            <person name="Grigoriev I.V."/>
            <person name="Munk R."/>
            <person name="Nuraida L."/>
            <person name="Wijaya C.H."/>
            <person name="Morales P.-C."/>
            <person name="Keasling J.D."/>
        </authorList>
    </citation>
    <scope>NUCLEOTIDE SEQUENCE [LARGE SCALE GENOMIC DNA]</scope>
    <source>
        <strain evidence="1 2">FGSC 2613</strain>
    </source>
</reference>
<name>A0ABR3CYE0_NEUIN</name>